<dbReference type="GO" id="GO:0003677">
    <property type="term" value="F:DNA binding"/>
    <property type="evidence" value="ECO:0007669"/>
    <property type="project" value="UniProtKB-KW"/>
</dbReference>
<dbReference type="PROSITE" id="PS51736">
    <property type="entry name" value="RECOMBINASES_3"/>
    <property type="match status" value="1"/>
</dbReference>
<organism evidence="4 5">
    <name type="scientific">Polynucleobacter aenigmaticus</name>
    <dbReference type="NCBI Taxonomy" id="1743164"/>
    <lineage>
        <taxon>Bacteria</taxon>
        <taxon>Pseudomonadati</taxon>
        <taxon>Pseudomonadota</taxon>
        <taxon>Betaproteobacteria</taxon>
        <taxon>Burkholderiales</taxon>
        <taxon>Burkholderiaceae</taxon>
        <taxon>Polynucleobacter</taxon>
    </lineage>
</organism>
<keyword evidence="2" id="KW-0233">DNA recombination</keyword>
<dbReference type="PANTHER" id="PTHR30461">
    <property type="entry name" value="DNA-INVERTASE FROM LAMBDOID PROPHAGE"/>
    <property type="match status" value="1"/>
</dbReference>
<dbReference type="SUPFAM" id="SSF53041">
    <property type="entry name" value="Resolvase-like"/>
    <property type="match status" value="1"/>
</dbReference>
<keyword evidence="1" id="KW-0238">DNA-binding</keyword>
<sequence>MNHVAYFRVSTIDQSIESQRAALLAASGVTQFDKEFSDLGISGSTLAASRKGFSELKAYLRKGDTLYVYSIDRLGRDAIDIQMVVRDFLEAGIKVYIVGLGVLDAMAGQIVIAVLAQVASLERTKINERTAAGRKIAKETFQRTGKTHKGKLSLGRPKSFDPKSVIQWRAANSASISATASHFGISTASVKRAASPTAVKPVRSRLVQVVMKDRTPVSKGQLGLF</sequence>
<dbReference type="GO" id="GO:0000150">
    <property type="term" value="F:DNA strand exchange activity"/>
    <property type="evidence" value="ECO:0007669"/>
    <property type="project" value="InterPro"/>
</dbReference>
<name>A0A254Q967_9BURK</name>
<dbReference type="RefSeq" id="WP_088527584.1">
    <property type="nucleotide sequence ID" value="NZ_NGUO01000010.1"/>
</dbReference>
<evidence type="ECO:0000313" key="5">
    <source>
        <dbReference type="Proteomes" id="UP000198104"/>
    </source>
</evidence>
<evidence type="ECO:0000259" key="3">
    <source>
        <dbReference type="PROSITE" id="PS51736"/>
    </source>
</evidence>
<dbReference type="Proteomes" id="UP000198104">
    <property type="component" value="Unassembled WGS sequence"/>
</dbReference>
<dbReference type="InterPro" id="IPR050639">
    <property type="entry name" value="SSR_resolvase"/>
</dbReference>
<dbReference type="SMART" id="SM00857">
    <property type="entry name" value="Resolvase"/>
    <property type="match status" value="1"/>
</dbReference>
<dbReference type="InterPro" id="IPR036162">
    <property type="entry name" value="Resolvase-like_N_sf"/>
</dbReference>
<dbReference type="EMBL" id="NGUO01000010">
    <property type="protein sequence ID" value="OWS71467.1"/>
    <property type="molecule type" value="Genomic_DNA"/>
</dbReference>
<dbReference type="Pfam" id="PF00239">
    <property type="entry name" value="Resolvase"/>
    <property type="match status" value="1"/>
</dbReference>
<dbReference type="OrthoDB" id="8585334at2"/>
<dbReference type="CDD" id="cd03768">
    <property type="entry name" value="SR_ResInv"/>
    <property type="match status" value="1"/>
</dbReference>
<evidence type="ECO:0000313" key="4">
    <source>
        <dbReference type="EMBL" id="OWS71467.1"/>
    </source>
</evidence>
<protein>
    <recommendedName>
        <fullName evidence="3">Resolvase/invertase-type recombinase catalytic domain-containing protein</fullName>
    </recommendedName>
</protein>
<dbReference type="InterPro" id="IPR006119">
    <property type="entry name" value="Resolv_N"/>
</dbReference>
<dbReference type="Gene3D" id="3.40.50.1390">
    <property type="entry name" value="Resolvase, N-terminal catalytic domain"/>
    <property type="match status" value="1"/>
</dbReference>
<accession>A0A254Q967</accession>
<evidence type="ECO:0000256" key="1">
    <source>
        <dbReference type="ARBA" id="ARBA00023125"/>
    </source>
</evidence>
<keyword evidence="5" id="KW-1185">Reference proteome</keyword>
<reference evidence="4 5" key="1">
    <citation type="submission" date="2017-05" db="EMBL/GenBank/DDBJ databases">
        <title>Polynucleobacter sp. MWH-K35W1 isolated from the permanently anoxic monimolimnion of a meromictic lake.</title>
        <authorList>
            <person name="Hahn M.W."/>
        </authorList>
    </citation>
    <scope>NUCLEOTIDE SEQUENCE [LARGE SCALE GENOMIC DNA]</scope>
    <source>
        <strain evidence="4 5">MWH-K35W1</strain>
    </source>
</reference>
<evidence type="ECO:0000256" key="2">
    <source>
        <dbReference type="ARBA" id="ARBA00023172"/>
    </source>
</evidence>
<comment type="caution">
    <text evidence="4">The sequence shown here is derived from an EMBL/GenBank/DDBJ whole genome shotgun (WGS) entry which is preliminary data.</text>
</comment>
<feature type="domain" description="Resolvase/invertase-type recombinase catalytic" evidence="3">
    <location>
        <begin position="2"/>
        <end position="141"/>
    </location>
</feature>
<dbReference type="PANTHER" id="PTHR30461:SF2">
    <property type="entry name" value="SERINE RECOMBINASE PINE-RELATED"/>
    <property type="match status" value="1"/>
</dbReference>
<dbReference type="AlphaFoldDB" id="A0A254Q967"/>
<gene>
    <name evidence="4" type="ORF">CBI30_06925</name>
</gene>
<proteinExistence type="predicted"/>